<sequence length="1679" mass="190435">MSNYQPQRGRGGRNRGNSRDGRSNGQHRGPASARGRWGYRQLEALAQKEPKDILLTVSQIENGFVDVLQQDLSNKPDFVCLILEISSKACSCSDLPTALIQFMSSLKSSTWMRMSLLCYLAQVSFLSVQKAERPLVNAIKLTKTFLEKMPNSVCDYMAIINMIPSGAKSVGLEKLNGQIEELLRMMELARSGFQAANSASAEREAPEPDGQDFRSLSVFPTVGDVDGQKKAFIEKNKTKGGYRDVIQYLDRHFRLLKEDLVAPIRSDIASYREKGEEASDQKVVKAYKEVRILYPVCTNEGVAIRMQFDVKPLKHVRWEQSKRLMYGSLVCLTADDFKTFVFAAVANRDADMLAQGKIDLCCNTLDDNERLQSLAENTFVMMESPTYFEAYRHVLKGLQEMADSQLPFAEQLVHCRFEDTLPKYLTHAGKPIYNLACLQEDSDGDRDIGLHVSLQEDDTWPHSDDLGLNDAQFLGLKHCFLQNLSLIQGPPGTGKTYLGLKVVQSLLENRRVWMNSAGSKINSPLLIVCYTNHALDQFLIGIHKTHRSGKMVRIGGQSKNESLSEFSIRSLRRKYREERRFTSEMYQARVDALRSMQTLRNHIDEGVAQLQACEFGILHELMLKEVMGEDIWYQLISEFPHFKEELSYGKRSAMESFLQFDKAAENVNPRSARRDLADDARADMVDDDVKKMIELRMVDDAEESLIDEEHHQVTWQEVSKRFCTLFGTKFIKENKITPQRFQVHKDANKLLAVFQNVRAMDEEEAENVQDIWKLNMPKRWALYKYWANTYKYNLREQIWEMAQQFERVNELLKERLLEEDFFITSSSYVVGMTTTAAAKCHDLLQKLKPRIVILEEAAEVLEGHVITTLTSECQHLILIGDHQQLKPNPTVHELAVKYNLNVSLFERMINNGANCVVLEEQRRMRPEIAKLIQDIYPNLKNADCVKGYDDIPGIGKNLFLVNHSENESRVNDSVSISNQHESEFVVNLCRYLLLQGCPPDEITILTPYSGQLHALRKLMHGNHFYQGVRACTVDNYQGEENEIIILSLVRSNDDRKLGFLAEDNRVCVALSRAKKGFYCIGDFEMLAGKSQLWHNVVRRAERMGCYGHALPLVCRNHPEEKVFAIRANDFDRAPEGGCMRNCSFRLPCGHVCGRACHAYDMEHTQVRCLQPCALELCERGHRCRKRCCDDCGSCEYKMRIIFDCKHTTFVPCPQYEEATCREPCEFILSCGHPCKKACGEEHTQQCMVKMLRHLPCGHSVRVPCYLTTITCRDQCKAKLPCGHICTGSCGLCQQGKHHIACSAPCTAVLVCGHTCAQTCSDVCPPCEKQCEMQCSHSPCRHACGSPCIPCKEPCAWVCKHHQCSRLCDEPCDRPRCDAECDRTLKCGHPCVGLCGEPCMSACPVCDKDKFRKYKPTDRFIQLECGHFFEVRWMDRWMDSENSLVCPKTCPDCGAFIVRSLRYGAVVKDIHSAIEKVKRKLSSVLWQSFLTDATNIILRDASRGRIGGSFSLSMSRICSKMTSLPALQSIARIESGKILEVDSSSAGNYHRQVPRTNYVVLIKYVLEAARKLSVSASDSSWHRELQGCVDILLDVELESISNHDVDEISEKLNVQFKKLGTEEVHLMSAAEILRTDRPSYRSDCWKRNGGDPVSKTGLVVAPEAAVYLSEGSCSDFDFSD</sequence>
<proteinExistence type="predicted"/>
<dbReference type="HOGENOM" id="CLU_001066_0_1_1"/>
<feature type="region of interest" description="Disordered" evidence="5">
    <location>
        <begin position="1"/>
        <end position="33"/>
    </location>
</feature>
<dbReference type="InterPro" id="IPR047187">
    <property type="entry name" value="SF1_C_Upf1"/>
</dbReference>
<feature type="domain" description="NF-X1-type" evidence="6">
    <location>
        <begin position="1256"/>
        <end position="1277"/>
    </location>
</feature>
<dbReference type="GO" id="GO:0008270">
    <property type="term" value="F:zinc ion binding"/>
    <property type="evidence" value="ECO:0007669"/>
    <property type="project" value="UniProtKB-KW"/>
</dbReference>
<dbReference type="InterPro" id="IPR041677">
    <property type="entry name" value="DNA2/NAM7_AAA_11"/>
</dbReference>
<reference evidence="8" key="3">
    <citation type="submission" date="2015-06" db="UniProtKB">
        <authorList>
            <consortium name="EnsemblMetazoa"/>
        </authorList>
    </citation>
    <scope>IDENTIFICATION</scope>
</reference>
<keyword evidence="1" id="KW-0479">Metal-binding</keyword>
<keyword evidence="4" id="KW-0862">Zinc</keyword>
<dbReference type="EnsemblMetazoa" id="CapteT212972">
    <property type="protein sequence ID" value="CapteP212972"/>
    <property type="gene ID" value="CapteG212972"/>
</dbReference>
<dbReference type="CDD" id="cd18808">
    <property type="entry name" value="SF1_C_Upf1"/>
    <property type="match status" value="1"/>
</dbReference>
<feature type="domain" description="NF-X1-type" evidence="6">
    <location>
        <begin position="1230"/>
        <end position="1248"/>
    </location>
</feature>
<dbReference type="SUPFAM" id="SSF52540">
    <property type="entry name" value="P-loop containing nucleoside triphosphate hydrolases"/>
    <property type="match status" value="1"/>
</dbReference>
<evidence type="ECO:0000259" key="6">
    <source>
        <dbReference type="SMART" id="SM00438"/>
    </source>
</evidence>
<protein>
    <recommendedName>
        <fullName evidence="6">NF-X1-type domain-containing protein</fullName>
    </recommendedName>
</protein>
<reference evidence="9" key="1">
    <citation type="submission" date="2012-12" db="EMBL/GenBank/DDBJ databases">
        <authorList>
            <person name="Hellsten U."/>
            <person name="Grimwood J."/>
            <person name="Chapman J.A."/>
            <person name="Shapiro H."/>
            <person name="Aerts A."/>
            <person name="Otillar R.P."/>
            <person name="Terry A.Y."/>
            <person name="Boore J.L."/>
            <person name="Simakov O."/>
            <person name="Marletaz F."/>
            <person name="Cho S.-J."/>
            <person name="Edsinger-Gonzales E."/>
            <person name="Havlak P."/>
            <person name="Kuo D.-H."/>
            <person name="Larsson T."/>
            <person name="Lv J."/>
            <person name="Arendt D."/>
            <person name="Savage R."/>
            <person name="Osoegawa K."/>
            <person name="de Jong P."/>
            <person name="Lindberg D.R."/>
            <person name="Seaver E.C."/>
            <person name="Weisblat D.A."/>
            <person name="Putnam N.H."/>
            <person name="Grigoriev I.V."/>
            <person name="Rokhsar D.S."/>
        </authorList>
    </citation>
    <scope>NUCLEOTIDE SEQUENCE</scope>
    <source>
        <strain evidence="9">I ESC-2004</strain>
    </source>
</reference>
<name>R7U8Y9_CAPTE</name>
<dbReference type="EMBL" id="AMQN01008687">
    <property type="status" value="NOT_ANNOTATED_CDS"/>
    <property type="molecule type" value="Genomic_DNA"/>
</dbReference>
<dbReference type="PANTHER" id="PTHR10887">
    <property type="entry name" value="DNA2/NAM7 HELICASE FAMILY"/>
    <property type="match status" value="1"/>
</dbReference>
<feature type="domain" description="NF-X1-type" evidence="6">
    <location>
        <begin position="1311"/>
        <end position="1328"/>
    </location>
</feature>
<dbReference type="SMART" id="SM00438">
    <property type="entry name" value="ZnF_NFX"/>
    <property type="match status" value="6"/>
</dbReference>
<dbReference type="Pfam" id="PF25396">
    <property type="entry name" value="ZNFX1"/>
    <property type="match status" value="1"/>
</dbReference>
<dbReference type="InterPro" id="IPR045055">
    <property type="entry name" value="DNA2/NAM7-like"/>
</dbReference>
<dbReference type="Gene3D" id="3.40.50.300">
    <property type="entry name" value="P-loop containing nucleotide triphosphate hydrolases"/>
    <property type="match status" value="3"/>
</dbReference>
<feature type="domain" description="NF-X1-type" evidence="6">
    <location>
        <begin position="1148"/>
        <end position="1170"/>
    </location>
</feature>
<dbReference type="FunCoup" id="R7U8Y9">
    <property type="interactions" value="3"/>
</dbReference>
<dbReference type="EMBL" id="KB303737">
    <property type="protein sequence ID" value="ELU02825.1"/>
    <property type="molecule type" value="Genomic_DNA"/>
</dbReference>
<evidence type="ECO:0000256" key="4">
    <source>
        <dbReference type="ARBA" id="ARBA00022833"/>
    </source>
</evidence>
<dbReference type="Pfam" id="PF13087">
    <property type="entry name" value="AAA_12"/>
    <property type="match status" value="1"/>
</dbReference>
<dbReference type="OMA" id="CTEKCEW"/>
<feature type="domain" description="NF-X1-type" evidence="6">
    <location>
        <begin position="1358"/>
        <end position="1378"/>
    </location>
</feature>
<accession>R7U8Y9</accession>
<keyword evidence="9" id="KW-1185">Reference proteome</keyword>
<evidence type="ECO:0000313" key="8">
    <source>
        <dbReference type="EnsemblMetazoa" id="CapteP212972"/>
    </source>
</evidence>
<evidence type="ECO:0000256" key="1">
    <source>
        <dbReference type="ARBA" id="ARBA00022723"/>
    </source>
</evidence>
<dbReference type="GO" id="GO:0031048">
    <property type="term" value="P:regulatory ncRNA-mediated heterochromatin formation"/>
    <property type="evidence" value="ECO:0007669"/>
    <property type="project" value="TreeGrafter"/>
</dbReference>
<dbReference type="GO" id="GO:0004386">
    <property type="term" value="F:helicase activity"/>
    <property type="evidence" value="ECO:0007669"/>
    <property type="project" value="InterPro"/>
</dbReference>
<keyword evidence="3" id="KW-0863">Zinc-finger</keyword>
<gene>
    <name evidence="7" type="ORF">CAPTEDRAFT_212972</name>
</gene>
<dbReference type="OrthoDB" id="2423195at2759"/>
<evidence type="ECO:0000313" key="9">
    <source>
        <dbReference type="Proteomes" id="UP000014760"/>
    </source>
</evidence>
<dbReference type="PANTHER" id="PTHR10887:SF341">
    <property type="entry name" value="NFX1-TYPE ZINC FINGER-CONTAINING PROTEIN 1"/>
    <property type="match status" value="1"/>
</dbReference>
<reference evidence="7 9" key="2">
    <citation type="journal article" date="2013" name="Nature">
        <title>Insights into bilaterian evolution from three spiralian genomes.</title>
        <authorList>
            <person name="Simakov O."/>
            <person name="Marletaz F."/>
            <person name="Cho S.J."/>
            <person name="Edsinger-Gonzales E."/>
            <person name="Havlak P."/>
            <person name="Hellsten U."/>
            <person name="Kuo D.H."/>
            <person name="Larsson T."/>
            <person name="Lv J."/>
            <person name="Arendt D."/>
            <person name="Savage R."/>
            <person name="Osoegawa K."/>
            <person name="de Jong P."/>
            <person name="Grimwood J."/>
            <person name="Chapman J.A."/>
            <person name="Shapiro H."/>
            <person name="Aerts A."/>
            <person name="Otillar R.P."/>
            <person name="Terry A.Y."/>
            <person name="Boore J.L."/>
            <person name="Grigoriev I.V."/>
            <person name="Lindberg D.R."/>
            <person name="Seaver E.C."/>
            <person name="Weisblat D.A."/>
            <person name="Putnam N.H."/>
            <person name="Rokhsar D.S."/>
        </authorList>
    </citation>
    <scope>NUCLEOTIDE SEQUENCE</scope>
    <source>
        <strain evidence="7 9">I ESC-2004</strain>
    </source>
</reference>
<dbReference type="GO" id="GO:0031380">
    <property type="term" value="C:nuclear RNA-directed RNA polymerase complex"/>
    <property type="evidence" value="ECO:0007669"/>
    <property type="project" value="TreeGrafter"/>
</dbReference>
<evidence type="ECO:0000256" key="3">
    <source>
        <dbReference type="ARBA" id="ARBA00022771"/>
    </source>
</evidence>
<evidence type="ECO:0000313" key="7">
    <source>
        <dbReference type="EMBL" id="ELU02825.1"/>
    </source>
</evidence>
<evidence type="ECO:0000256" key="2">
    <source>
        <dbReference type="ARBA" id="ARBA00022737"/>
    </source>
</evidence>
<evidence type="ECO:0000256" key="5">
    <source>
        <dbReference type="SAM" id="MobiDB-lite"/>
    </source>
</evidence>
<dbReference type="FunFam" id="3.40.50.300:FF:001366">
    <property type="entry name" value="ATP binding protein, putative"/>
    <property type="match status" value="1"/>
</dbReference>
<feature type="domain" description="NF-X1-type" evidence="6">
    <location>
        <begin position="1386"/>
        <end position="1404"/>
    </location>
</feature>
<keyword evidence="2" id="KW-0677">Repeat</keyword>
<dbReference type="InterPro" id="IPR057373">
    <property type="entry name" value="ZNFX1"/>
</dbReference>
<dbReference type="InterPro" id="IPR041679">
    <property type="entry name" value="DNA2/NAM7-like_C"/>
</dbReference>
<dbReference type="InterPro" id="IPR000967">
    <property type="entry name" value="Znf_NFX1"/>
</dbReference>
<dbReference type="Pfam" id="PF13086">
    <property type="entry name" value="AAA_11"/>
    <property type="match status" value="1"/>
</dbReference>
<dbReference type="Proteomes" id="UP000014760">
    <property type="component" value="Unassembled WGS sequence"/>
</dbReference>
<organism evidence="7">
    <name type="scientific">Capitella teleta</name>
    <name type="common">Polychaete worm</name>
    <dbReference type="NCBI Taxonomy" id="283909"/>
    <lineage>
        <taxon>Eukaryota</taxon>
        <taxon>Metazoa</taxon>
        <taxon>Spiralia</taxon>
        <taxon>Lophotrochozoa</taxon>
        <taxon>Annelida</taxon>
        <taxon>Polychaeta</taxon>
        <taxon>Sedentaria</taxon>
        <taxon>Scolecida</taxon>
        <taxon>Capitellidae</taxon>
        <taxon>Capitella</taxon>
    </lineage>
</organism>
<dbReference type="InterPro" id="IPR027417">
    <property type="entry name" value="P-loop_NTPase"/>
</dbReference>
<dbReference type="STRING" id="283909.R7U8Y9"/>